<keyword evidence="2" id="KW-1185">Reference proteome</keyword>
<dbReference type="EMBL" id="CP036273">
    <property type="protein sequence ID" value="QDU22202.1"/>
    <property type="molecule type" value="Genomic_DNA"/>
</dbReference>
<evidence type="ECO:0000313" key="2">
    <source>
        <dbReference type="Proteomes" id="UP000319576"/>
    </source>
</evidence>
<accession>A0A517XXE8</accession>
<dbReference type="RefSeq" id="WP_202920291.1">
    <property type="nucleotide sequence ID" value="NZ_CP036273.1"/>
</dbReference>
<evidence type="ECO:0000313" key="1">
    <source>
        <dbReference type="EMBL" id="QDU22202.1"/>
    </source>
</evidence>
<reference evidence="1 2" key="1">
    <citation type="submission" date="2019-02" db="EMBL/GenBank/DDBJ databases">
        <title>Deep-cultivation of Planctomycetes and their phenomic and genomic characterization uncovers novel biology.</title>
        <authorList>
            <person name="Wiegand S."/>
            <person name="Jogler M."/>
            <person name="Boedeker C."/>
            <person name="Pinto D."/>
            <person name="Vollmers J."/>
            <person name="Rivas-Marin E."/>
            <person name="Kohn T."/>
            <person name="Peeters S.H."/>
            <person name="Heuer A."/>
            <person name="Rast P."/>
            <person name="Oberbeckmann S."/>
            <person name="Bunk B."/>
            <person name="Jeske O."/>
            <person name="Meyerdierks A."/>
            <person name="Storesund J.E."/>
            <person name="Kallscheuer N."/>
            <person name="Luecker S."/>
            <person name="Lage O.M."/>
            <person name="Pohl T."/>
            <person name="Merkel B.J."/>
            <person name="Hornburger P."/>
            <person name="Mueller R.-W."/>
            <person name="Bruemmer F."/>
            <person name="Labrenz M."/>
            <person name="Spormann A.M."/>
            <person name="Op den Camp H."/>
            <person name="Overmann J."/>
            <person name="Amann R."/>
            <person name="Jetten M.S.M."/>
            <person name="Mascher T."/>
            <person name="Medema M.H."/>
            <person name="Devos D.P."/>
            <person name="Kaster A.-K."/>
            <person name="Ovreas L."/>
            <person name="Rohde M."/>
            <person name="Galperin M.Y."/>
            <person name="Jogler C."/>
        </authorList>
    </citation>
    <scope>NUCLEOTIDE SEQUENCE [LARGE SCALE GENOMIC DNA]</scope>
    <source>
        <strain evidence="1 2">ETA_A1</strain>
    </source>
</reference>
<protein>
    <submittedName>
        <fullName evidence="1">Uncharacterized protein</fullName>
    </submittedName>
</protein>
<dbReference type="KEGG" id="uli:ETAA1_41790"/>
<dbReference type="Proteomes" id="UP000319576">
    <property type="component" value="Chromosome"/>
</dbReference>
<name>A0A517XXE8_9BACT</name>
<dbReference type="AlphaFoldDB" id="A0A517XXE8"/>
<proteinExistence type="predicted"/>
<organism evidence="1 2">
    <name type="scientific">Urbifossiella limnaea</name>
    <dbReference type="NCBI Taxonomy" id="2528023"/>
    <lineage>
        <taxon>Bacteria</taxon>
        <taxon>Pseudomonadati</taxon>
        <taxon>Planctomycetota</taxon>
        <taxon>Planctomycetia</taxon>
        <taxon>Gemmatales</taxon>
        <taxon>Gemmataceae</taxon>
        <taxon>Urbifossiella</taxon>
    </lineage>
</organism>
<sequence>MGQVARELKLVARVWDEGSDNRPGKLASSGVVLARTGVKRKPSVPNFFEIPI</sequence>
<gene>
    <name evidence="1" type="ORF">ETAA1_41790</name>
</gene>